<organism evidence="1 2">
    <name type="scientific">Desulfotignum balticum</name>
    <dbReference type="NCBI Taxonomy" id="115781"/>
    <lineage>
        <taxon>Bacteria</taxon>
        <taxon>Pseudomonadati</taxon>
        <taxon>Thermodesulfobacteriota</taxon>
        <taxon>Desulfobacteria</taxon>
        <taxon>Desulfobacterales</taxon>
        <taxon>Desulfobacteraceae</taxon>
        <taxon>Desulfotignum</taxon>
    </lineage>
</organism>
<accession>A0A931CYZ0</accession>
<sequence length="42" mass="4543">FDTQPGYSGVGNTLYDDPKTILLMGDAADTARELTAAIQKKR</sequence>
<dbReference type="Proteomes" id="UP000706172">
    <property type="component" value="Unassembled WGS sequence"/>
</dbReference>
<feature type="non-terminal residue" evidence="1">
    <location>
        <position position="1"/>
    </location>
</feature>
<name>A0A931CYZ0_9BACT</name>
<reference evidence="1" key="1">
    <citation type="submission" date="2020-07" db="EMBL/GenBank/DDBJ databases">
        <title>Severe corrosion of carbon steel in oil field produced water can be linked to methanogenic archaea containing a special type of NiFe hydrogenase.</title>
        <authorList>
            <person name="Lahme S."/>
            <person name="Mand J."/>
            <person name="Longwell J."/>
            <person name="Smith R."/>
            <person name="Enning D."/>
        </authorList>
    </citation>
    <scope>NUCLEOTIDE SEQUENCE</scope>
    <source>
        <strain evidence="1">MIC098Bin6</strain>
    </source>
</reference>
<dbReference type="EMBL" id="JACCQK010000530">
    <property type="protein sequence ID" value="MBG0779991.1"/>
    <property type="molecule type" value="Genomic_DNA"/>
</dbReference>
<comment type="caution">
    <text evidence="1">The sequence shown here is derived from an EMBL/GenBank/DDBJ whole genome shotgun (WGS) entry which is preliminary data.</text>
</comment>
<protein>
    <submittedName>
        <fullName evidence="1">NAD(P)(+) transhydrogenase (Re/Si-specific) subunit beta</fullName>
    </submittedName>
</protein>
<evidence type="ECO:0000313" key="2">
    <source>
        <dbReference type="Proteomes" id="UP000706172"/>
    </source>
</evidence>
<dbReference type="Gene3D" id="3.40.50.1220">
    <property type="entry name" value="TPP-binding domain"/>
    <property type="match status" value="1"/>
</dbReference>
<gene>
    <name evidence="1" type="ORF">H0S81_08705</name>
</gene>
<dbReference type="AlphaFoldDB" id="A0A931CYZ0"/>
<proteinExistence type="predicted"/>
<evidence type="ECO:0000313" key="1">
    <source>
        <dbReference type="EMBL" id="MBG0779991.1"/>
    </source>
</evidence>